<keyword evidence="2" id="KW-1185">Reference proteome</keyword>
<evidence type="ECO:0000313" key="2">
    <source>
        <dbReference type="Proteomes" id="UP000637578"/>
    </source>
</evidence>
<sequence>MAGDPQEPVAAFQFDREQLPAAMALFQGTLDRLSPLLDDVCRGLRPQPVTEDLDVTTTPATPPTEAHSVFAAVTAYQEQIRTILAQLRRAARGAEGGTEADWCDLG</sequence>
<gene>
    <name evidence="1" type="ORF">GCM10012275_09940</name>
</gene>
<accession>A0A8J3C6M8</accession>
<comment type="caution">
    <text evidence="1">The sequence shown here is derived from an EMBL/GenBank/DDBJ whole genome shotgun (WGS) entry which is preliminary data.</text>
</comment>
<dbReference type="Proteomes" id="UP000637578">
    <property type="component" value="Unassembled WGS sequence"/>
</dbReference>
<reference evidence="1" key="1">
    <citation type="journal article" date="2014" name="Int. J. Syst. Evol. Microbiol.">
        <title>Complete genome sequence of Corynebacterium casei LMG S-19264T (=DSM 44701T), isolated from a smear-ripened cheese.</title>
        <authorList>
            <consortium name="US DOE Joint Genome Institute (JGI-PGF)"/>
            <person name="Walter F."/>
            <person name="Albersmeier A."/>
            <person name="Kalinowski J."/>
            <person name="Ruckert C."/>
        </authorList>
    </citation>
    <scope>NUCLEOTIDE SEQUENCE</scope>
    <source>
        <strain evidence="1">CGMCC 4.5737</strain>
    </source>
</reference>
<name>A0A8J3C6M8_9PSEU</name>
<proteinExistence type="predicted"/>
<dbReference type="RefSeq" id="WP_189054384.1">
    <property type="nucleotide sequence ID" value="NZ_BMMK01000003.1"/>
</dbReference>
<organism evidence="1 2">
    <name type="scientific">Longimycelium tulufanense</name>
    <dbReference type="NCBI Taxonomy" id="907463"/>
    <lineage>
        <taxon>Bacteria</taxon>
        <taxon>Bacillati</taxon>
        <taxon>Actinomycetota</taxon>
        <taxon>Actinomycetes</taxon>
        <taxon>Pseudonocardiales</taxon>
        <taxon>Pseudonocardiaceae</taxon>
        <taxon>Longimycelium</taxon>
    </lineage>
</organism>
<evidence type="ECO:0000313" key="1">
    <source>
        <dbReference type="EMBL" id="GGM40976.1"/>
    </source>
</evidence>
<dbReference type="EMBL" id="BMMK01000003">
    <property type="protein sequence ID" value="GGM40976.1"/>
    <property type="molecule type" value="Genomic_DNA"/>
</dbReference>
<protein>
    <submittedName>
        <fullName evidence="1">Uncharacterized protein</fullName>
    </submittedName>
</protein>
<dbReference type="AlphaFoldDB" id="A0A8J3C6M8"/>
<reference evidence="1" key="2">
    <citation type="submission" date="2020-09" db="EMBL/GenBank/DDBJ databases">
        <authorList>
            <person name="Sun Q."/>
            <person name="Zhou Y."/>
        </authorList>
    </citation>
    <scope>NUCLEOTIDE SEQUENCE</scope>
    <source>
        <strain evidence="1">CGMCC 4.5737</strain>
    </source>
</reference>